<dbReference type="Gene3D" id="3.40.50.1820">
    <property type="entry name" value="alpha/beta hydrolase"/>
    <property type="match status" value="1"/>
</dbReference>
<reference evidence="1 2" key="1">
    <citation type="submission" date="2024-09" db="EMBL/GenBank/DDBJ databases">
        <authorList>
            <person name="Lee S.D."/>
        </authorList>
    </citation>
    <scope>NUCLEOTIDE SEQUENCE [LARGE SCALE GENOMIC DNA]</scope>
    <source>
        <strain evidence="1 2">N1-5</strain>
    </source>
</reference>
<comment type="caution">
    <text evidence="1">The sequence shown here is derived from an EMBL/GenBank/DDBJ whole genome shotgun (WGS) entry which is preliminary data.</text>
</comment>
<protein>
    <recommendedName>
        <fullName evidence="3">Alpha/beta hydrolase</fullName>
    </recommendedName>
</protein>
<name>A0ABV6UK37_9ACTN</name>
<dbReference type="SUPFAM" id="SSF53474">
    <property type="entry name" value="alpha/beta-Hydrolases"/>
    <property type="match status" value="1"/>
</dbReference>
<evidence type="ECO:0000313" key="2">
    <source>
        <dbReference type="Proteomes" id="UP001592528"/>
    </source>
</evidence>
<sequence length="306" mass="33308">MKNRMDKVEQRPSRGPSTMVALHGVGNQQKGPRQLAPLWQAALQDGLEFACGHRVAPPVLELAFYGHLFLPDGDLASARKGPAGDRGDWLLQLDQAELEDLAAAAAEMVSDEELAQAGAEEAKAHTRVPRPLQVVLRAMDRRFGPSAGVLHLGELRQVRRYLTEPETKAQVDEIVRAAVPQDCRALIGHSLGTVVAFEYVRQNPDHPLDLLLTLGSPLGLRMVRRLMPDPQYGASTGLPPNVRTWANIRDPRDPVACAGDLGRWWPGVDDRPPVDNQGDAHSVERYLGKRETGAAVLAALPGLADV</sequence>
<dbReference type="EMBL" id="JBHEZZ010000005">
    <property type="protein sequence ID" value="MFC1401816.1"/>
    <property type="molecule type" value="Genomic_DNA"/>
</dbReference>
<gene>
    <name evidence="1" type="ORF">ACEZDJ_11005</name>
</gene>
<dbReference type="Proteomes" id="UP001592528">
    <property type="component" value="Unassembled WGS sequence"/>
</dbReference>
<accession>A0ABV6UK37</accession>
<evidence type="ECO:0000313" key="1">
    <source>
        <dbReference type="EMBL" id="MFC1401816.1"/>
    </source>
</evidence>
<keyword evidence="2" id="KW-1185">Reference proteome</keyword>
<organism evidence="1 2">
    <name type="scientific">Streptacidiphilus cavernicola</name>
    <dbReference type="NCBI Taxonomy" id="3342716"/>
    <lineage>
        <taxon>Bacteria</taxon>
        <taxon>Bacillati</taxon>
        <taxon>Actinomycetota</taxon>
        <taxon>Actinomycetes</taxon>
        <taxon>Kitasatosporales</taxon>
        <taxon>Streptomycetaceae</taxon>
        <taxon>Streptacidiphilus</taxon>
    </lineage>
</organism>
<dbReference type="RefSeq" id="WP_030256485.1">
    <property type="nucleotide sequence ID" value="NZ_JBHEZZ010000005.1"/>
</dbReference>
<evidence type="ECO:0008006" key="3">
    <source>
        <dbReference type="Google" id="ProtNLM"/>
    </source>
</evidence>
<proteinExistence type="predicted"/>
<dbReference type="InterPro" id="IPR029058">
    <property type="entry name" value="AB_hydrolase_fold"/>
</dbReference>